<keyword evidence="2" id="KW-1133">Transmembrane helix</keyword>
<dbReference type="Proteomes" id="UP000199670">
    <property type="component" value="Unassembled WGS sequence"/>
</dbReference>
<dbReference type="PANTHER" id="PTHR45752">
    <property type="entry name" value="LEUCINE-RICH REPEAT-CONTAINING"/>
    <property type="match status" value="1"/>
</dbReference>
<evidence type="ECO:0000256" key="1">
    <source>
        <dbReference type="SAM" id="Coils"/>
    </source>
</evidence>
<sequence length="765" mass="88055">MNILNVKNLLIISIGILLTIFLCLFVKNSENEKVNSLITDIDSLIDKKNSQQVNLRYKLFFNYLKQQETDYSIKDNHIYISDNLYIDDDEAKFILPDNLSIEGDLYLNNNYIRQLPNNLSVEGDLILYKTKINQLPEDLHAGSISLPVEQINNIAYRQEVGIDDITLFAVFIDNEIKISVPAWRFLGDLNSFDAKIDEEYSQTTEDEYQSEIEKYKQAAKECVNDLIEMRKNQANLLIVQEQYKDFFKFLDYEKIEYSFKNNNIIIDGWFKIKDSSIQLPDNLSIKGNLNCDGIKVTQLPQLPYNLSVDGEFEILSCGILTELPNRLFVNYLNLGDSFITQLPDDLYVNYLFLRDSFISQLPNNLSVGQHLDLRGTPITQLPDNLKVGKSLILDVRRIRNIAYREYIGEDQITLFSVFVNGEIQISVPSWEFLGNLKSFERKIDVNYQGVTAQQYKQAAKECTDELIEMRKNNVVNNNQITTSDVENPKAKNTIKEAITLSSTPAESRQEDQEFFNKLHKYPLLDTDRFIYIHYSDSDVWIDFRGTPITKIPNRLFIKGSMDISETMLTRLPNKLYVKGLLDISDTVISELPDGIYVNRLNASNTRITKLPDNFYVYDDLYFNNTPITELPSNLLLKGDMDLSDTPITKLPDNLSVGRNLKLNNTNITTLPENLSVGKGLDLDVQKITNIVYREHVGEDDIKLFSVFNNGEIQISVPSWKFLGNLKSFESKIDKKFSEVVAKQYKQVAQDCIDELAKRRNTNRSI</sequence>
<keyword evidence="2" id="KW-0812">Transmembrane</keyword>
<keyword evidence="2" id="KW-0472">Membrane</keyword>
<evidence type="ECO:0000256" key="2">
    <source>
        <dbReference type="SAM" id="Phobius"/>
    </source>
</evidence>
<protein>
    <submittedName>
        <fullName evidence="3">Uncharacterized protein</fullName>
    </submittedName>
</protein>
<dbReference type="PANTHER" id="PTHR45752:SF187">
    <property type="entry name" value="LEUCINE-RICH REPEAT AND IQ DOMAIN-CONTAINING PROTEIN 4"/>
    <property type="match status" value="1"/>
</dbReference>
<keyword evidence="1" id="KW-0175">Coiled coil</keyword>
<feature type="coiled-coil region" evidence="1">
    <location>
        <begin position="205"/>
        <end position="232"/>
    </location>
</feature>
<feature type="transmembrane region" description="Helical" evidence="2">
    <location>
        <begin position="6"/>
        <end position="26"/>
    </location>
</feature>
<accession>A0A1C4ATV8</accession>
<dbReference type="EMBL" id="FMAQ01000003">
    <property type="protein sequence ID" value="SCB97994.1"/>
    <property type="molecule type" value="Genomic_DNA"/>
</dbReference>
<proteinExistence type="predicted"/>
<reference evidence="4" key="1">
    <citation type="submission" date="2016-08" db="EMBL/GenBank/DDBJ databases">
        <authorList>
            <person name="Varghese N."/>
            <person name="Submissions Spin"/>
        </authorList>
    </citation>
    <scope>NUCLEOTIDE SEQUENCE [LARGE SCALE GENOMIC DNA]</scope>
    <source>
        <strain evidence="4">R-53248</strain>
    </source>
</reference>
<name>A0A1C4ATV8_9GAMM</name>
<dbReference type="RefSeq" id="WP_091347491.1">
    <property type="nucleotide sequence ID" value="NZ_FMAQ01000003.1"/>
</dbReference>
<organism evidence="3 4">
    <name type="scientific">Gilliamella bombicola</name>
    <dbReference type="NCBI Taxonomy" id="1798182"/>
    <lineage>
        <taxon>Bacteria</taxon>
        <taxon>Pseudomonadati</taxon>
        <taxon>Pseudomonadota</taxon>
        <taxon>Gammaproteobacteria</taxon>
        <taxon>Orbales</taxon>
        <taxon>Orbaceae</taxon>
        <taxon>Gilliamella</taxon>
    </lineage>
</organism>
<evidence type="ECO:0000313" key="3">
    <source>
        <dbReference type="EMBL" id="SCB97994.1"/>
    </source>
</evidence>
<dbReference type="OrthoDB" id="8612764at2"/>
<keyword evidence="4" id="KW-1185">Reference proteome</keyword>
<evidence type="ECO:0000313" key="4">
    <source>
        <dbReference type="Proteomes" id="UP000199670"/>
    </source>
</evidence>
<dbReference type="Gene3D" id="3.80.10.10">
    <property type="entry name" value="Ribonuclease Inhibitor"/>
    <property type="match status" value="2"/>
</dbReference>
<dbReference type="STRING" id="1798182.GA0061081_103127"/>
<dbReference type="InterPro" id="IPR032675">
    <property type="entry name" value="LRR_dom_sf"/>
</dbReference>
<dbReference type="AlphaFoldDB" id="A0A1C4ATV8"/>
<gene>
    <name evidence="3" type="ORF">GA0061081_103127</name>
</gene>
<dbReference type="SUPFAM" id="SSF52058">
    <property type="entry name" value="L domain-like"/>
    <property type="match status" value="1"/>
</dbReference>
<dbReference type="InterPro" id="IPR050715">
    <property type="entry name" value="LRR-SigEffector_domain"/>
</dbReference>